<sequence>MFEIINTLTENDIKEEFVAIGSCVDDEGNAYHSILIIRYKGENFQFHYTGNPSIGILFENTVYSSCFHKITDTINPRLIPAFIAMCKQVMKTATPRYGYFYSGEYYDNRGTHFSDKEVGETMTCAGFCINILKGFLENDYIYYQDWTSESHPTEGYLDFYCSKYSIDKDKIVESHRRISPIELLCSGFFSNLPIRKVQIDGKLDEVQDYLKNY</sequence>
<evidence type="ECO:0000313" key="2">
    <source>
        <dbReference type="Proteomes" id="UP000254876"/>
    </source>
</evidence>
<reference evidence="1 2" key="1">
    <citation type="submission" date="2018-06" db="EMBL/GenBank/DDBJ databases">
        <authorList>
            <consortium name="Pathogen Informatics"/>
            <person name="Doyle S."/>
        </authorList>
    </citation>
    <scope>NUCLEOTIDE SEQUENCE [LARGE SCALE GENOMIC DNA]</scope>
    <source>
        <strain evidence="1 2">NCTC10588</strain>
    </source>
</reference>
<evidence type="ECO:0000313" key="1">
    <source>
        <dbReference type="EMBL" id="STC98252.1"/>
    </source>
</evidence>
<accession>A0A7Z7LVG2</accession>
<name>A0A7Z7LVG2_9FLAO</name>
<comment type="caution">
    <text evidence="1">The sequence shown here is derived from an EMBL/GenBank/DDBJ whole genome shotgun (WGS) entry which is preliminary data.</text>
</comment>
<protein>
    <submittedName>
        <fullName evidence="1">Uncharacterized protein</fullName>
    </submittedName>
</protein>
<dbReference type="EMBL" id="UFYD01000001">
    <property type="protein sequence ID" value="STC98252.1"/>
    <property type="molecule type" value="Genomic_DNA"/>
</dbReference>
<gene>
    <name evidence="1" type="ORF">NCTC10588_01050</name>
</gene>
<dbReference type="Proteomes" id="UP000254876">
    <property type="component" value="Unassembled WGS sequence"/>
</dbReference>
<organism evidence="1 2">
    <name type="scientific">Elizabethkingia anophelis</name>
    <dbReference type="NCBI Taxonomy" id="1117645"/>
    <lineage>
        <taxon>Bacteria</taxon>
        <taxon>Pseudomonadati</taxon>
        <taxon>Bacteroidota</taxon>
        <taxon>Flavobacteriia</taxon>
        <taxon>Flavobacteriales</taxon>
        <taxon>Weeksellaceae</taxon>
        <taxon>Elizabethkingia</taxon>
    </lineage>
</organism>
<dbReference type="RefSeq" id="WP_115172413.1">
    <property type="nucleotide sequence ID" value="NZ_JACLEQ010000006.1"/>
</dbReference>
<proteinExistence type="predicted"/>
<dbReference type="AlphaFoldDB" id="A0A7Z7LVG2"/>